<dbReference type="GO" id="GO:0005576">
    <property type="term" value="C:extracellular region"/>
    <property type="evidence" value="ECO:0007669"/>
    <property type="project" value="UniProtKB-SubCell"/>
</dbReference>
<dbReference type="RefSeq" id="WP_214435382.1">
    <property type="nucleotide sequence ID" value="NZ_CAWPUQ010000163.1"/>
</dbReference>
<dbReference type="InterPro" id="IPR018511">
    <property type="entry name" value="Hemolysin-typ_Ca-bd_CS"/>
</dbReference>
<dbReference type="Gene3D" id="2.60.40.2030">
    <property type="match status" value="2"/>
</dbReference>
<feature type="domain" description="Calx-beta" evidence="11">
    <location>
        <begin position="537"/>
        <end position="635"/>
    </location>
</feature>
<evidence type="ECO:0000256" key="5">
    <source>
        <dbReference type="ARBA" id="ARBA00022729"/>
    </source>
</evidence>
<keyword evidence="7" id="KW-0106">Calcium</keyword>
<dbReference type="GO" id="GO:0007154">
    <property type="term" value="P:cell communication"/>
    <property type="evidence" value="ECO:0007669"/>
    <property type="project" value="InterPro"/>
</dbReference>
<evidence type="ECO:0000256" key="6">
    <source>
        <dbReference type="ARBA" id="ARBA00022737"/>
    </source>
</evidence>
<dbReference type="InterPro" id="IPR011050">
    <property type="entry name" value="Pectin_lyase_fold/virulence"/>
</dbReference>
<name>A0A8J7IA85_9NOST</name>
<sequence length="935" mass="93466">MAPTILTVNTTVDQNDGSAANGLSLRDAILIANANPTTDYEIQLTGGTTYNLTSNGVNENAALTGDLDITSRSNVLYIVSVGGKATIDASGLLNSDRVFQVLDGGQLSLQNVVVTGGNISSDGGGIRVDSNAALDLYNSTVTGNKASGSYNNGGGIYNSGVVYLRNGSTVSNNIAAGGSSQEGGGIYNSDGTLIATNSTISNNQAGVYGGGISTISGSVTLVNTTVSGNSAGNGGGIRSNGTSVALLNTTVSGNSANSQGGGIYASTDGVFNLLNSTVTNNTAISTASGNGGGGIYSLSATINLKNTIIAGNTNNNAPDLLSSSLSSAIFNGNNNNLIGSLTGAKGTVGTGTDIVKPNPGLGPLQNNGGLTLTHALLAGSPAINAGNNSLIPADTQDLDGDGNTTEPTPYDQRGLTRVVGGTVDIGAFEVQPAALPSLSIKDITVTEGNTGTTNATFTVTLSAASTSTVTVNYATANGTATAGSDYTATTGTLTFNPGDTSKTLNVAVTGDLTIEPNETFFVNLSNAANATIADNQAVATITNDDTLPTLSINDITVVEGQTSQAVLNVTLSSASSQTVTVKYATAAGTATANADYTSSSGTLTFAANTTTAKITVPILNDSQGEANETFKVNLSSPTNANLQKASGTVTITDTFQASTTTTLALGIENLTLTGTSNINGTGNNGNNILTGNSGNNILAGGIGNDTYAFNASTPLGSDTIQETSTGGNDTISFSGTSTDVRVNLGAIATQTVNSNLKLTLSANNVIENVVGGSGSDRLIGNSLNNNLNGGSGNDVLTGRSGADILIGGAGNDILSGGTESDRFWYSSGRAFTSSDFGNDTLTDFTSASDKLVLSKQTFTALTSVVGDGLSQASDFTTVEDDSLAATSTAFLVYSVSSGSLYYNQNGSAAGFGTGAELANLIDLPNLTATDFAIVA</sequence>
<dbReference type="InterPro" id="IPR003644">
    <property type="entry name" value="Calx_beta"/>
</dbReference>
<dbReference type="SUPFAM" id="SSF51126">
    <property type="entry name" value="Pectin lyase-like"/>
    <property type="match status" value="1"/>
</dbReference>
<dbReference type="SUPFAM" id="SSF141072">
    <property type="entry name" value="CalX-like"/>
    <property type="match status" value="2"/>
</dbReference>
<dbReference type="GO" id="GO:0009279">
    <property type="term" value="C:cell outer membrane"/>
    <property type="evidence" value="ECO:0007669"/>
    <property type="project" value="UniProtKB-SubCell"/>
</dbReference>
<dbReference type="InterPro" id="IPR012334">
    <property type="entry name" value="Pectin_lyas_fold"/>
</dbReference>
<evidence type="ECO:0000256" key="4">
    <source>
        <dbReference type="ARBA" id="ARBA00022525"/>
    </source>
</evidence>
<keyword evidence="8" id="KW-0813">Transport</keyword>
<dbReference type="AlphaFoldDB" id="A0A8J7IA85"/>
<gene>
    <name evidence="12" type="ORF">I8752_27425</name>
</gene>
<dbReference type="InterPro" id="IPR038081">
    <property type="entry name" value="CalX-like_sf"/>
</dbReference>
<evidence type="ECO:0000256" key="8">
    <source>
        <dbReference type="ARBA" id="ARBA00023065"/>
    </source>
</evidence>
<dbReference type="GO" id="GO:0005509">
    <property type="term" value="F:calcium ion binding"/>
    <property type="evidence" value="ECO:0007669"/>
    <property type="project" value="InterPro"/>
</dbReference>
<dbReference type="PRINTS" id="PR00313">
    <property type="entry name" value="CABNDNGRPT"/>
</dbReference>
<evidence type="ECO:0000256" key="10">
    <source>
        <dbReference type="ARBA" id="ARBA00023237"/>
    </source>
</evidence>
<dbReference type="PROSITE" id="PS00330">
    <property type="entry name" value="HEMOLYSIN_CALCIUM"/>
    <property type="match status" value="2"/>
</dbReference>
<keyword evidence="10" id="KW-0998">Cell outer membrane</keyword>
<evidence type="ECO:0000256" key="1">
    <source>
        <dbReference type="ARBA" id="ARBA00004196"/>
    </source>
</evidence>
<dbReference type="InterPro" id="IPR051171">
    <property type="entry name" value="CaCA"/>
</dbReference>
<dbReference type="SUPFAM" id="SSF51120">
    <property type="entry name" value="beta-Roll"/>
    <property type="match status" value="1"/>
</dbReference>
<evidence type="ECO:0000259" key="11">
    <source>
        <dbReference type="SMART" id="SM00237"/>
    </source>
</evidence>
<evidence type="ECO:0000256" key="3">
    <source>
        <dbReference type="ARBA" id="ARBA00004613"/>
    </source>
</evidence>
<keyword evidence="4" id="KW-0964">Secreted</keyword>
<dbReference type="PANTHER" id="PTHR11878:SF65">
    <property type="entry name" value="NA_CA-EXCHANGE PROTEIN, ISOFORM G"/>
    <property type="match status" value="1"/>
</dbReference>
<dbReference type="SMART" id="SM00237">
    <property type="entry name" value="Calx_beta"/>
    <property type="match status" value="2"/>
</dbReference>
<dbReference type="NCBIfam" id="TIGR01376">
    <property type="entry name" value="POMP_repeat"/>
    <property type="match status" value="1"/>
</dbReference>
<dbReference type="GO" id="GO:0030001">
    <property type="term" value="P:metal ion transport"/>
    <property type="evidence" value="ECO:0007669"/>
    <property type="project" value="TreeGrafter"/>
</dbReference>
<dbReference type="InterPro" id="IPR059226">
    <property type="entry name" value="Choice_anch_Q_dom"/>
</dbReference>
<dbReference type="Gene3D" id="2.160.20.10">
    <property type="entry name" value="Single-stranded right-handed beta-helix, Pectin lyase-like"/>
    <property type="match status" value="1"/>
</dbReference>
<dbReference type="Pfam" id="PF00353">
    <property type="entry name" value="HemolysinCabind"/>
    <property type="match status" value="2"/>
</dbReference>
<evidence type="ECO:0000256" key="9">
    <source>
        <dbReference type="ARBA" id="ARBA00023136"/>
    </source>
</evidence>
<proteinExistence type="predicted"/>
<dbReference type="PANTHER" id="PTHR11878">
    <property type="entry name" value="SODIUM/CALCIUM EXCHANGER"/>
    <property type="match status" value="1"/>
</dbReference>
<reference evidence="12 13" key="1">
    <citation type="journal article" date="2021" name="Int. J. Syst. Evol. Microbiol.">
        <title>Amazonocrinis nigriterrae gen. nov., sp. nov., Atlanticothrix silvestris gen. nov., sp. nov. and Dendronalium phyllosphericum gen. nov., sp. nov., nostocacean cyanobacteria from Brazilian environments.</title>
        <authorList>
            <person name="Alvarenga D.O."/>
            <person name="Andreote A.P.D."/>
            <person name="Branco L.H.Z."/>
            <person name="Delbaje E."/>
            <person name="Cruz R.B."/>
            <person name="Varani A.M."/>
            <person name="Fiore M.F."/>
        </authorList>
    </citation>
    <scope>NUCLEOTIDE SEQUENCE [LARGE SCALE GENOMIC DNA]</scope>
    <source>
        <strain evidence="12 13">CENA369</strain>
    </source>
</reference>
<dbReference type="InterPro" id="IPR006626">
    <property type="entry name" value="PbH1"/>
</dbReference>
<keyword evidence="5" id="KW-0732">Signal</keyword>
<feature type="domain" description="Calx-beta" evidence="11">
    <location>
        <begin position="423"/>
        <end position="525"/>
    </location>
</feature>
<dbReference type="InterPro" id="IPR003368">
    <property type="entry name" value="POMP_repeat"/>
</dbReference>
<keyword evidence="6" id="KW-0677">Repeat</keyword>
<comment type="subcellular location">
    <subcellularLocation>
        <location evidence="1">Cell envelope</location>
    </subcellularLocation>
    <subcellularLocation>
        <location evidence="2">Cell outer membrane</location>
    </subcellularLocation>
    <subcellularLocation>
        <location evidence="3">Secreted</location>
    </subcellularLocation>
</comment>
<protein>
    <submittedName>
        <fullName evidence="12">M10 family metallopeptidase C-terminal domain-containing protein</fullName>
    </submittedName>
</protein>
<accession>A0A8J7IA85</accession>
<dbReference type="EMBL" id="JAECZA010000235">
    <property type="protein sequence ID" value="MBH8576653.1"/>
    <property type="molecule type" value="Genomic_DNA"/>
</dbReference>
<dbReference type="Proteomes" id="UP000662314">
    <property type="component" value="Unassembled WGS sequence"/>
</dbReference>
<evidence type="ECO:0000313" key="12">
    <source>
        <dbReference type="EMBL" id="MBH8576653.1"/>
    </source>
</evidence>
<organism evidence="12 13">
    <name type="scientific">Dendronalium phyllosphericum CENA369</name>
    <dbReference type="NCBI Taxonomy" id="1725256"/>
    <lineage>
        <taxon>Bacteria</taxon>
        <taxon>Bacillati</taxon>
        <taxon>Cyanobacteriota</taxon>
        <taxon>Cyanophyceae</taxon>
        <taxon>Nostocales</taxon>
        <taxon>Nostocaceae</taxon>
        <taxon>Dendronalium</taxon>
        <taxon>Dendronalium phyllosphericum</taxon>
    </lineage>
</organism>
<dbReference type="SMART" id="SM00710">
    <property type="entry name" value="PbH1"/>
    <property type="match status" value="5"/>
</dbReference>
<dbReference type="Gene3D" id="2.150.10.10">
    <property type="entry name" value="Serralysin-like metalloprotease, C-terminal"/>
    <property type="match status" value="1"/>
</dbReference>
<keyword evidence="9" id="KW-0472">Membrane</keyword>
<dbReference type="InterPro" id="IPR011049">
    <property type="entry name" value="Serralysin-like_metalloprot_C"/>
</dbReference>
<keyword evidence="8" id="KW-0406">Ion transport</keyword>
<evidence type="ECO:0000256" key="7">
    <source>
        <dbReference type="ARBA" id="ARBA00022837"/>
    </source>
</evidence>
<dbReference type="NCBIfam" id="NF041518">
    <property type="entry name" value="choice_anch_Q"/>
    <property type="match status" value="1"/>
</dbReference>
<evidence type="ECO:0000313" key="13">
    <source>
        <dbReference type="Proteomes" id="UP000662314"/>
    </source>
</evidence>
<evidence type="ECO:0000256" key="2">
    <source>
        <dbReference type="ARBA" id="ARBA00004442"/>
    </source>
</evidence>
<keyword evidence="13" id="KW-1185">Reference proteome</keyword>
<dbReference type="Pfam" id="PF03160">
    <property type="entry name" value="Calx-beta"/>
    <property type="match status" value="2"/>
</dbReference>
<dbReference type="InterPro" id="IPR001343">
    <property type="entry name" value="Hemolysn_Ca-bd"/>
</dbReference>
<comment type="caution">
    <text evidence="12">The sequence shown here is derived from an EMBL/GenBank/DDBJ whole genome shotgun (WGS) entry which is preliminary data.</text>
</comment>